<keyword evidence="3" id="KW-1185">Reference proteome</keyword>
<accession>A0A4S8M4I5</accession>
<reference evidence="2 3" key="1">
    <citation type="journal article" date="2019" name="Nat. Ecol. Evol.">
        <title>Megaphylogeny resolves global patterns of mushroom evolution.</title>
        <authorList>
            <person name="Varga T."/>
            <person name="Krizsan K."/>
            <person name="Foldi C."/>
            <person name="Dima B."/>
            <person name="Sanchez-Garcia M."/>
            <person name="Sanchez-Ramirez S."/>
            <person name="Szollosi G.J."/>
            <person name="Szarkandi J.G."/>
            <person name="Papp V."/>
            <person name="Albert L."/>
            <person name="Andreopoulos W."/>
            <person name="Angelini C."/>
            <person name="Antonin V."/>
            <person name="Barry K.W."/>
            <person name="Bougher N.L."/>
            <person name="Buchanan P."/>
            <person name="Buyck B."/>
            <person name="Bense V."/>
            <person name="Catcheside P."/>
            <person name="Chovatia M."/>
            <person name="Cooper J."/>
            <person name="Damon W."/>
            <person name="Desjardin D."/>
            <person name="Finy P."/>
            <person name="Geml J."/>
            <person name="Haridas S."/>
            <person name="Hughes K."/>
            <person name="Justo A."/>
            <person name="Karasinski D."/>
            <person name="Kautmanova I."/>
            <person name="Kiss B."/>
            <person name="Kocsube S."/>
            <person name="Kotiranta H."/>
            <person name="LaButti K.M."/>
            <person name="Lechner B.E."/>
            <person name="Liimatainen K."/>
            <person name="Lipzen A."/>
            <person name="Lukacs Z."/>
            <person name="Mihaltcheva S."/>
            <person name="Morgado L.N."/>
            <person name="Niskanen T."/>
            <person name="Noordeloos M.E."/>
            <person name="Ohm R.A."/>
            <person name="Ortiz-Santana B."/>
            <person name="Ovrebo C."/>
            <person name="Racz N."/>
            <person name="Riley R."/>
            <person name="Savchenko A."/>
            <person name="Shiryaev A."/>
            <person name="Soop K."/>
            <person name="Spirin V."/>
            <person name="Szebenyi C."/>
            <person name="Tomsovsky M."/>
            <person name="Tulloss R.E."/>
            <person name="Uehling J."/>
            <person name="Grigoriev I.V."/>
            <person name="Vagvolgyi C."/>
            <person name="Papp T."/>
            <person name="Martin F.M."/>
            <person name="Miettinen O."/>
            <person name="Hibbett D.S."/>
            <person name="Nagy L.G."/>
        </authorList>
    </citation>
    <scope>NUCLEOTIDE SEQUENCE [LARGE SCALE GENOMIC DNA]</scope>
    <source>
        <strain evidence="2 3">CBS 962.96</strain>
    </source>
</reference>
<evidence type="ECO:0000313" key="3">
    <source>
        <dbReference type="Proteomes" id="UP000297245"/>
    </source>
</evidence>
<proteinExistence type="predicted"/>
<protein>
    <submittedName>
        <fullName evidence="2">Uncharacterized protein</fullName>
    </submittedName>
</protein>
<dbReference type="EMBL" id="ML179162">
    <property type="protein sequence ID" value="THU97104.1"/>
    <property type="molecule type" value="Genomic_DNA"/>
</dbReference>
<dbReference type="OrthoDB" id="3018573at2759"/>
<organism evidence="2 3">
    <name type="scientific">Dendrothele bispora (strain CBS 962.96)</name>
    <dbReference type="NCBI Taxonomy" id="1314807"/>
    <lineage>
        <taxon>Eukaryota</taxon>
        <taxon>Fungi</taxon>
        <taxon>Dikarya</taxon>
        <taxon>Basidiomycota</taxon>
        <taxon>Agaricomycotina</taxon>
        <taxon>Agaricomycetes</taxon>
        <taxon>Agaricomycetidae</taxon>
        <taxon>Agaricales</taxon>
        <taxon>Agaricales incertae sedis</taxon>
        <taxon>Dendrothele</taxon>
    </lineage>
</organism>
<evidence type="ECO:0000256" key="1">
    <source>
        <dbReference type="SAM" id="MobiDB-lite"/>
    </source>
</evidence>
<feature type="region of interest" description="Disordered" evidence="1">
    <location>
        <begin position="1"/>
        <end position="26"/>
    </location>
</feature>
<dbReference type="AlphaFoldDB" id="A0A4S8M4I5"/>
<feature type="compositionally biased region" description="Basic and acidic residues" evidence="1">
    <location>
        <begin position="89"/>
        <end position="103"/>
    </location>
</feature>
<evidence type="ECO:0000313" key="2">
    <source>
        <dbReference type="EMBL" id="THU97104.1"/>
    </source>
</evidence>
<sequence>MPFWNRGSSKRAEDSHPDQRRTHKNDEISRMIQALSLEVESQHREDGSPTASLISIGDNEYQIIRKSPEWRNKLGTYLDLHFTQWTRMGKEQAERGQLNKENPDDAEDTNESRPLPQTLKKNPKLAVPFLEEKIHGQAQPIVFPQYLFVTANAKIHIPLGLLTTKILKRLCNQKEYNLDITKICNAFGIADSNHPTQDFSYVEFMDSATTNFYKFQCERNPDRPEGQEAHNFGYDEGEDMRRWQMAERNYAIDKSMKEIMASVGARYAPSLQRLSSSSRNARFQSFQTRRCKWSNRPRSLHQSRMLTNRKL</sequence>
<name>A0A4S8M4I5_DENBC</name>
<feature type="region of interest" description="Disordered" evidence="1">
    <location>
        <begin position="89"/>
        <end position="120"/>
    </location>
</feature>
<feature type="compositionally biased region" description="Basic and acidic residues" evidence="1">
    <location>
        <begin position="10"/>
        <end position="26"/>
    </location>
</feature>
<gene>
    <name evidence="2" type="ORF">K435DRAFT_857908</name>
</gene>
<dbReference type="Proteomes" id="UP000297245">
    <property type="component" value="Unassembled WGS sequence"/>
</dbReference>